<reference evidence="6" key="1">
    <citation type="submission" date="2022-10" db="EMBL/GenBank/DDBJ databases">
        <title>The complete genomes of actinobacterial strains from the NBC collection.</title>
        <authorList>
            <person name="Joergensen T.S."/>
            <person name="Alvarez Arevalo M."/>
            <person name="Sterndorff E.B."/>
            <person name="Faurdal D."/>
            <person name="Vuksanovic O."/>
            <person name="Mourched A.-S."/>
            <person name="Charusanti P."/>
            <person name="Shaw S."/>
            <person name="Blin K."/>
            <person name="Weber T."/>
        </authorList>
    </citation>
    <scope>NUCLEOTIDE SEQUENCE</scope>
    <source>
        <strain evidence="6">NBC_00060</strain>
    </source>
</reference>
<dbReference type="InterPro" id="IPR000914">
    <property type="entry name" value="SBP_5_dom"/>
</dbReference>
<dbReference type="Gene3D" id="3.40.190.10">
    <property type="entry name" value="Periplasmic binding protein-like II"/>
    <property type="match status" value="1"/>
</dbReference>
<evidence type="ECO:0000259" key="5">
    <source>
        <dbReference type="Pfam" id="PF00496"/>
    </source>
</evidence>
<evidence type="ECO:0000256" key="1">
    <source>
        <dbReference type="ARBA" id="ARBA00004196"/>
    </source>
</evidence>
<feature type="domain" description="Solute-binding protein family 5" evidence="5">
    <location>
        <begin position="93"/>
        <end position="438"/>
    </location>
</feature>
<dbReference type="GO" id="GO:0030313">
    <property type="term" value="C:cell envelope"/>
    <property type="evidence" value="ECO:0007669"/>
    <property type="project" value="UniProtKB-SubCell"/>
</dbReference>
<accession>A0AAU2H1J3</accession>
<dbReference type="InterPro" id="IPR030678">
    <property type="entry name" value="Peptide/Ni-bd"/>
</dbReference>
<dbReference type="PIRSF" id="PIRSF002741">
    <property type="entry name" value="MppA"/>
    <property type="match status" value="1"/>
</dbReference>
<name>A0AAU2H1J3_9ACTN</name>
<evidence type="ECO:0000313" key="6">
    <source>
        <dbReference type="EMBL" id="WTU40763.1"/>
    </source>
</evidence>
<dbReference type="Pfam" id="PF00496">
    <property type="entry name" value="SBP_bac_5"/>
    <property type="match status" value="1"/>
</dbReference>
<dbReference type="PANTHER" id="PTHR30290:SF10">
    <property type="entry name" value="PERIPLASMIC OLIGOPEPTIDE-BINDING PROTEIN-RELATED"/>
    <property type="match status" value="1"/>
</dbReference>
<proteinExistence type="inferred from homology"/>
<evidence type="ECO:0000256" key="4">
    <source>
        <dbReference type="ARBA" id="ARBA00022729"/>
    </source>
</evidence>
<dbReference type="SUPFAM" id="SSF53850">
    <property type="entry name" value="Periplasmic binding protein-like II"/>
    <property type="match status" value="1"/>
</dbReference>
<evidence type="ECO:0000256" key="3">
    <source>
        <dbReference type="ARBA" id="ARBA00022448"/>
    </source>
</evidence>
<dbReference type="GO" id="GO:1904680">
    <property type="term" value="F:peptide transmembrane transporter activity"/>
    <property type="evidence" value="ECO:0007669"/>
    <property type="project" value="TreeGrafter"/>
</dbReference>
<gene>
    <name evidence="6" type="ORF">OHV25_14755</name>
</gene>
<sequence length="518" mass="55743">MRSIRMRVLAICAVLVVAGVGGWQLLPSDGQKKDPITVGTTDAITSLDPAGAYDAGSWALYSNVYQTLLTFKPGSAVPVPDAARGCKFIGLKLTTYQCELRDGLKFSSGRKVTAADVKFSFDRVLKIKSDVGPAPLLSSLGSVQADGDTVTFNLKTKDATFPSKLATGAGSIVDSSAYPEKSLRKGNGVVGSGPYLLKSYKQGQSAALEPNPDYRGAVTKKGLPVQVRYFTESDQLNEAWTAKQVEVAHRQMPPKVLAKLSPGDPAIRISETPGAETRNLNINVRPGHPLAKAKVRQALAALIDRPALAAGVYDGTVEPLFSLIPQGFTGHSTAFFDAYPRVDVAKAKGLLKSADVHAPVKFTLAYRKLGPNGAEAELLKKQLEKGGLFEVDLLAESDWTKMQKNYAAGVYDAYTAGWVADFPDPDNFSQPLVGTGNSLHTGYSDKAVDAIIQRTQQYSDRGRTADDFKALQDKVAEDVPLIPLWQGKDYVVSSRSVGGLQYLSDGTGVWRLWELGWI</sequence>
<keyword evidence="3" id="KW-0813">Transport</keyword>
<comment type="subcellular location">
    <subcellularLocation>
        <location evidence="1">Cell envelope</location>
    </subcellularLocation>
</comment>
<dbReference type="EMBL" id="CP108253">
    <property type="protein sequence ID" value="WTU40763.1"/>
    <property type="molecule type" value="Genomic_DNA"/>
</dbReference>
<dbReference type="InterPro" id="IPR039424">
    <property type="entry name" value="SBP_5"/>
</dbReference>
<keyword evidence="4" id="KW-0732">Signal</keyword>
<dbReference type="GO" id="GO:0043190">
    <property type="term" value="C:ATP-binding cassette (ABC) transporter complex"/>
    <property type="evidence" value="ECO:0007669"/>
    <property type="project" value="InterPro"/>
</dbReference>
<evidence type="ECO:0000256" key="2">
    <source>
        <dbReference type="ARBA" id="ARBA00005695"/>
    </source>
</evidence>
<dbReference type="PANTHER" id="PTHR30290">
    <property type="entry name" value="PERIPLASMIC BINDING COMPONENT OF ABC TRANSPORTER"/>
    <property type="match status" value="1"/>
</dbReference>
<protein>
    <submittedName>
        <fullName evidence="6">ABC transporter substrate-binding protein</fullName>
    </submittedName>
</protein>
<dbReference type="Gene3D" id="3.10.105.10">
    <property type="entry name" value="Dipeptide-binding Protein, Domain 3"/>
    <property type="match status" value="1"/>
</dbReference>
<organism evidence="6">
    <name type="scientific">Streptomyces sp. NBC_00060</name>
    <dbReference type="NCBI Taxonomy" id="2975636"/>
    <lineage>
        <taxon>Bacteria</taxon>
        <taxon>Bacillati</taxon>
        <taxon>Actinomycetota</taxon>
        <taxon>Actinomycetes</taxon>
        <taxon>Kitasatosporales</taxon>
        <taxon>Streptomycetaceae</taxon>
        <taxon>Streptomyces</taxon>
    </lineage>
</organism>
<comment type="similarity">
    <text evidence="2">Belongs to the bacterial solute-binding protein 5 family.</text>
</comment>
<dbReference type="GO" id="GO:0042597">
    <property type="term" value="C:periplasmic space"/>
    <property type="evidence" value="ECO:0007669"/>
    <property type="project" value="UniProtKB-ARBA"/>
</dbReference>
<dbReference type="AlphaFoldDB" id="A0AAU2H1J3"/>
<dbReference type="GO" id="GO:0015833">
    <property type="term" value="P:peptide transport"/>
    <property type="evidence" value="ECO:0007669"/>
    <property type="project" value="TreeGrafter"/>
</dbReference>